<protein>
    <submittedName>
        <fullName evidence="4">Uncharacterized protein</fullName>
    </submittedName>
</protein>
<name>A0ABD2HXX9_9BILA</name>
<proteinExistence type="predicted"/>
<dbReference type="Pfam" id="PF01391">
    <property type="entry name" value="Collagen"/>
    <property type="match status" value="1"/>
</dbReference>
<dbReference type="InterPro" id="IPR050938">
    <property type="entry name" value="Collagen_Structural_Proteins"/>
</dbReference>
<dbReference type="Proteomes" id="UP001620626">
    <property type="component" value="Unassembled WGS sequence"/>
</dbReference>
<gene>
    <name evidence="4" type="ORF">niasHT_031945</name>
</gene>
<sequence>MQLIVPILLLLTFVVSLPICQGMNGLPGEKGEPGYPGLPGMKGEKGQTGEPGAPSYPGLPGWPGEKGDSGYPGLPGLPGPVGEPGVCAENCDRTKRQAAEKQWESIAGTISERSAKMEAELSQIKERLSKLEKAEEIPNE</sequence>
<evidence type="ECO:0000256" key="3">
    <source>
        <dbReference type="SAM" id="SignalP"/>
    </source>
</evidence>
<feature type="chain" id="PRO_5044805222" evidence="3">
    <location>
        <begin position="23"/>
        <end position="140"/>
    </location>
</feature>
<comment type="caution">
    <text evidence="4">The sequence shown here is derived from an EMBL/GenBank/DDBJ whole genome shotgun (WGS) entry which is preliminary data.</text>
</comment>
<dbReference type="EMBL" id="JBICBT010001358">
    <property type="protein sequence ID" value="KAL3071581.1"/>
    <property type="molecule type" value="Genomic_DNA"/>
</dbReference>
<evidence type="ECO:0000256" key="2">
    <source>
        <dbReference type="SAM" id="MobiDB-lite"/>
    </source>
</evidence>
<keyword evidence="5" id="KW-1185">Reference proteome</keyword>
<evidence type="ECO:0000313" key="4">
    <source>
        <dbReference type="EMBL" id="KAL3071581.1"/>
    </source>
</evidence>
<dbReference type="PANTHER" id="PTHR37456">
    <property type="entry name" value="SI:CH211-266K2.1"/>
    <property type="match status" value="1"/>
</dbReference>
<evidence type="ECO:0000313" key="5">
    <source>
        <dbReference type="Proteomes" id="UP001620626"/>
    </source>
</evidence>
<keyword evidence="1" id="KW-0677">Repeat</keyword>
<evidence type="ECO:0000256" key="1">
    <source>
        <dbReference type="ARBA" id="ARBA00022737"/>
    </source>
</evidence>
<dbReference type="AlphaFoldDB" id="A0ABD2HXX9"/>
<keyword evidence="3" id="KW-0732">Signal</keyword>
<accession>A0ABD2HXX9</accession>
<feature type="signal peptide" evidence="3">
    <location>
        <begin position="1"/>
        <end position="22"/>
    </location>
</feature>
<feature type="region of interest" description="Disordered" evidence="2">
    <location>
        <begin position="28"/>
        <end position="81"/>
    </location>
</feature>
<reference evidence="4 5" key="1">
    <citation type="submission" date="2024-10" db="EMBL/GenBank/DDBJ databases">
        <authorList>
            <person name="Kim D."/>
        </authorList>
    </citation>
    <scope>NUCLEOTIDE SEQUENCE [LARGE SCALE GENOMIC DNA]</scope>
    <source>
        <strain evidence="4">BH-2024</strain>
    </source>
</reference>
<dbReference type="InterPro" id="IPR008160">
    <property type="entry name" value="Collagen"/>
</dbReference>
<organism evidence="4 5">
    <name type="scientific">Heterodera trifolii</name>
    <dbReference type="NCBI Taxonomy" id="157864"/>
    <lineage>
        <taxon>Eukaryota</taxon>
        <taxon>Metazoa</taxon>
        <taxon>Ecdysozoa</taxon>
        <taxon>Nematoda</taxon>
        <taxon>Chromadorea</taxon>
        <taxon>Rhabditida</taxon>
        <taxon>Tylenchina</taxon>
        <taxon>Tylenchomorpha</taxon>
        <taxon>Tylenchoidea</taxon>
        <taxon>Heteroderidae</taxon>
        <taxon>Heteroderinae</taxon>
        <taxon>Heterodera</taxon>
    </lineage>
</organism>
<dbReference type="PANTHER" id="PTHR37456:SF5">
    <property type="entry name" value="COLLAGEN TYPE XIII ALPHA 1 CHAIN"/>
    <property type="match status" value="1"/>
</dbReference>